<dbReference type="EMBL" id="OCMT01000002">
    <property type="protein sequence ID" value="SOD13872.1"/>
    <property type="molecule type" value="Genomic_DNA"/>
</dbReference>
<proteinExistence type="predicted"/>
<dbReference type="OrthoDB" id="1453786at2"/>
<protein>
    <recommendedName>
        <fullName evidence="2">Conjugative transposon TraM C-terminal domain-containing protein</fullName>
    </recommendedName>
</protein>
<dbReference type="AlphaFoldDB" id="A0A285ZW54"/>
<evidence type="ECO:0000313" key="4">
    <source>
        <dbReference type="Proteomes" id="UP000219281"/>
    </source>
</evidence>
<dbReference type="Pfam" id="PF12508">
    <property type="entry name" value="Transposon_TraM"/>
    <property type="match status" value="1"/>
</dbReference>
<reference evidence="4" key="1">
    <citation type="submission" date="2017-09" db="EMBL/GenBank/DDBJ databases">
        <authorList>
            <person name="Varghese N."/>
            <person name="Submissions S."/>
        </authorList>
    </citation>
    <scope>NUCLEOTIDE SEQUENCE [LARGE SCALE GENOMIC DNA]</scope>
    <source>
        <strain evidence="4">CGMCC 1.12803</strain>
    </source>
</reference>
<feature type="domain" description="Conjugative transposon TraM C-terminal" evidence="2">
    <location>
        <begin position="202"/>
        <end position="345"/>
    </location>
</feature>
<evidence type="ECO:0000313" key="3">
    <source>
        <dbReference type="EMBL" id="SOD13872.1"/>
    </source>
</evidence>
<feature type="compositionally biased region" description="Basic and acidic residues" evidence="1">
    <location>
        <begin position="119"/>
        <end position="128"/>
    </location>
</feature>
<organism evidence="3 4">
    <name type="scientific">Pedobacter xixiisoli</name>
    <dbReference type="NCBI Taxonomy" id="1476464"/>
    <lineage>
        <taxon>Bacteria</taxon>
        <taxon>Pseudomonadati</taxon>
        <taxon>Bacteroidota</taxon>
        <taxon>Sphingobacteriia</taxon>
        <taxon>Sphingobacteriales</taxon>
        <taxon>Sphingobacteriaceae</taxon>
        <taxon>Pedobacter</taxon>
    </lineage>
</organism>
<dbReference type="Proteomes" id="UP000219281">
    <property type="component" value="Unassembled WGS sequence"/>
</dbReference>
<gene>
    <name evidence="3" type="ORF">SAMN06297358_1285</name>
</gene>
<feature type="region of interest" description="Disordered" evidence="1">
    <location>
        <begin position="118"/>
        <end position="139"/>
    </location>
</feature>
<sequence>MKRKRIEARKVLLLLPLLAWPILAGAFYYLGGGRKLETQKVTGSAGLNVSLPDAKFATDTLQGKMSVYDSQQKSGFEIDSPENGMDEVARRLGFDGLGEDPKVVAINERLAMLNTEMAKGYEEPKTESSRSSGRDLGSGREVEKLERLMQGMQQGSGEDVEMKQLSTILERIQEIGDPELARLKYKTEHGGKVSIDSVFGAIPAVVDGNQKAVQGSVVKLKLLDTMVVGGYVIPKGYNVYALGNFSNQRLNLEIRNIRMGNSIIPVRLTVFDRKDAMVGVNAPEAMLADAARGGGVDAMGSFGMMGMDLTTQLAGAGIDAARGLLTKKLKRIRQPLKNGYPVLLRIEQR</sequence>
<dbReference type="InterPro" id="IPR055407">
    <property type="entry name" value="TraM_C"/>
</dbReference>
<evidence type="ECO:0000256" key="1">
    <source>
        <dbReference type="SAM" id="MobiDB-lite"/>
    </source>
</evidence>
<dbReference type="RefSeq" id="WP_097130071.1">
    <property type="nucleotide sequence ID" value="NZ_OCMT01000002.1"/>
</dbReference>
<keyword evidence="4" id="KW-1185">Reference proteome</keyword>
<evidence type="ECO:0000259" key="2">
    <source>
        <dbReference type="Pfam" id="PF12508"/>
    </source>
</evidence>
<accession>A0A285ZW54</accession>
<name>A0A285ZW54_9SPHI</name>